<evidence type="ECO:0000259" key="1">
    <source>
        <dbReference type="Pfam" id="PF00561"/>
    </source>
</evidence>
<dbReference type="Proteomes" id="UP000182063">
    <property type="component" value="Chromosome"/>
</dbReference>
<accession>A0A1L3ZSV5</accession>
<dbReference type="InterPro" id="IPR029058">
    <property type="entry name" value="AB_hydrolase_fold"/>
</dbReference>
<dbReference type="PANTHER" id="PTHR43194">
    <property type="entry name" value="HYDROLASE ALPHA/BETA FOLD FAMILY"/>
    <property type="match status" value="1"/>
</dbReference>
<dbReference type="KEGG" id="sphj:BSL82_04845"/>
<dbReference type="AlphaFoldDB" id="A0A1L3ZSV5"/>
<evidence type="ECO:0000313" key="2">
    <source>
        <dbReference type="EMBL" id="API58722.1"/>
    </source>
</evidence>
<keyword evidence="3" id="KW-1185">Reference proteome</keyword>
<reference evidence="3" key="1">
    <citation type="submission" date="2016-11" db="EMBL/GenBank/DDBJ databases">
        <title>Complete Genome Sequence of alachlor-degrading Sphingomonas sp. strain JJ-A5.</title>
        <authorList>
            <person name="Lee H."/>
            <person name="Ka J.-O."/>
        </authorList>
    </citation>
    <scope>NUCLEOTIDE SEQUENCE [LARGE SCALE GENOMIC DNA]</scope>
    <source>
        <strain evidence="3">JJ-A5</strain>
    </source>
</reference>
<proteinExistence type="predicted"/>
<dbReference type="EMBL" id="CP018221">
    <property type="protein sequence ID" value="API58722.1"/>
    <property type="molecule type" value="Genomic_DNA"/>
</dbReference>
<evidence type="ECO:0000313" key="3">
    <source>
        <dbReference type="Proteomes" id="UP000182063"/>
    </source>
</evidence>
<dbReference type="InterPro" id="IPR050228">
    <property type="entry name" value="Carboxylesterase_BioH"/>
</dbReference>
<protein>
    <recommendedName>
        <fullName evidence="1">AB hydrolase-1 domain-containing protein</fullName>
    </recommendedName>
</protein>
<dbReference type="RefSeq" id="WP_072596278.1">
    <property type="nucleotide sequence ID" value="NZ_CP018221.1"/>
</dbReference>
<dbReference type="NCBIfam" id="NF002938">
    <property type="entry name" value="PRK03592.1"/>
    <property type="match status" value="1"/>
</dbReference>
<dbReference type="SUPFAM" id="SSF53474">
    <property type="entry name" value="alpha/beta-Hydrolases"/>
    <property type="match status" value="1"/>
</dbReference>
<dbReference type="InterPro" id="IPR000073">
    <property type="entry name" value="AB_hydrolase_1"/>
</dbReference>
<dbReference type="STRING" id="1921510.BSL82_04845"/>
<organism evidence="2 3">
    <name type="scientific">Tardibacter chloracetimidivorans</name>
    <dbReference type="NCBI Taxonomy" id="1921510"/>
    <lineage>
        <taxon>Bacteria</taxon>
        <taxon>Pseudomonadati</taxon>
        <taxon>Pseudomonadota</taxon>
        <taxon>Alphaproteobacteria</taxon>
        <taxon>Sphingomonadales</taxon>
        <taxon>Sphingomonadaceae</taxon>
        <taxon>Tardibacter</taxon>
    </lineage>
</organism>
<dbReference type="Pfam" id="PF00561">
    <property type="entry name" value="Abhydrolase_1"/>
    <property type="match status" value="1"/>
</dbReference>
<dbReference type="PANTHER" id="PTHR43194:SF2">
    <property type="entry name" value="PEROXISOMAL MEMBRANE PROTEIN LPX1"/>
    <property type="match status" value="1"/>
</dbReference>
<name>A0A1L3ZSV5_9SPHN</name>
<feature type="domain" description="AB hydrolase-1" evidence="1">
    <location>
        <begin position="31"/>
        <end position="150"/>
    </location>
</feature>
<gene>
    <name evidence="2" type="ORF">BSL82_04845</name>
</gene>
<dbReference type="Gene3D" id="3.40.50.1820">
    <property type="entry name" value="alpha/beta hydrolase"/>
    <property type="match status" value="1"/>
</dbReference>
<sequence>MGVNAFASFDPGQIETLGSMMHYFAGGVGRPLLFLHGSPTSSYLWRNVAPSLAKSGRCIAVDLIGMGQSGKPAIEYRYSDHLRYLDAFCDSMGLTDCVLVTHGWGAALGVDRARRVPGFAQKIVLIEPIRAFRAWEDFPPLAAETFCAFRSADRGREMVIDRNLFIEEVLPKTILRSLSADEMEGYRAPFRQRADRMPLHRFACEVPIAGEPADVAERLSANEKWLVDNLCPKLLLYARPGANMPPKDALAYAASLGNCEAAFVGEALHQVPEDCPAAIAAAIAEWLAR</sequence>